<keyword evidence="2" id="KW-0057">Aromatic amino acid biosynthesis</keyword>
<dbReference type="GO" id="GO:0050661">
    <property type="term" value="F:NADP binding"/>
    <property type="evidence" value="ECO:0007669"/>
    <property type="project" value="TreeGrafter"/>
</dbReference>
<dbReference type="NCBIfam" id="NF001311">
    <property type="entry name" value="PRK00258.1-3"/>
    <property type="match status" value="1"/>
</dbReference>
<dbReference type="InterPro" id="IPR036291">
    <property type="entry name" value="NAD(P)-bd_dom_sf"/>
</dbReference>
<dbReference type="Pfam" id="PF08501">
    <property type="entry name" value="Shikimate_dh_N"/>
    <property type="match status" value="1"/>
</dbReference>
<name>A0A4S8NEP6_9ACTN</name>
<proteinExistence type="predicted"/>
<dbReference type="PANTHER" id="PTHR21089:SF1">
    <property type="entry name" value="BIFUNCTIONAL 3-DEHYDROQUINATE DEHYDRATASE_SHIKIMATE DEHYDROGENASE, CHLOROPLASTIC"/>
    <property type="match status" value="1"/>
</dbReference>
<dbReference type="AlphaFoldDB" id="A0A4S8NEP6"/>
<dbReference type="GO" id="GO:0005829">
    <property type="term" value="C:cytosol"/>
    <property type="evidence" value="ECO:0007669"/>
    <property type="project" value="TreeGrafter"/>
</dbReference>
<evidence type="ECO:0000313" key="5">
    <source>
        <dbReference type="EMBL" id="THV13429.1"/>
    </source>
</evidence>
<evidence type="ECO:0000259" key="4">
    <source>
        <dbReference type="Pfam" id="PF18317"/>
    </source>
</evidence>
<dbReference type="InterPro" id="IPR022893">
    <property type="entry name" value="Shikimate_DH_fam"/>
</dbReference>
<comment type="caution">
    <text evidence="5">The sequence shown here is derived from an EMBL/GenBank/DDBJ whole genome shotgun (WGS) entry which is preliminary data.</text>
</comment>
<protein>
    <submittedName>
        <fullName evidence="5">Shikimate dehydrogenase</fullName>
        <ecNumber evidence="5">1.1.1.25</ecNumber>
    </submittedName>
</protein>
<evidence type="ECO:0000259" key="3">
    <source>
        <dbReference type="Pfam" id="PF08501"/>
    </source>
</evidence>
<dbReference type="EMBL" id="STGW01000005">
    <property type="protein sequence ID" value="THV13429.1"/>
    <property type="molecule type" value="Genomic_DNA"/>
</dbReference>
<feature type="domain" description="Shikimate dehydrogenase substrate binding N-terminal" evidence="3">
    <location>
        <begin position="8"/>
        <end position="89"/>
    </location>
</feature>
<dbReference type="Gene3D" id="3.40.50.10860">
    <property type="entry name" value="Leucine Dehydrogenase, chain A, domain 1"/>
    <property type="match status" value="1"/>
</dbReference>
<keyword evidence="2" id="KW-0028">Amino-acid biosynthesis</keyword>
<organism evidence="5 6">
    <name type="scientific">Nocardioides caeni</name>
    <dbReference type="NCBI Taxonomy" id="574700"/>
    <lineage>
        <taxon>Bacteria</taxon>
        <taxon>Bacillati</taxon>
        <taxon>Actinomycetota</taxon>
        <taxon>Actinomycetes</taxon>
        <taxon>Propionibacteriales</taxon>
        <taxon>Nocardioidaceae</taxon>
        <taxon>Nocardioides</taxon>
    </lineage>
</organism>
<dbReference type="Pfam" id="PF18317">
    <property type="entry name" value="SDH_C"/>
    <property type="match status" value="1"/>
</dbReference>
<keyword evidence="6" id="KW-1185">Reference proteome</keyword>
<dbReference type="SUPFAM" id="SSF53223">
    <property type="entry name" value="Aminoacid dehydrogenase-like, N-terminal domain"/>
    <property type="match status" value="1"/>
</dbReference>
<gene>
    <name evidence="5" type="ORF">E9934_10225</name>
</gene>
<evidence type="ECO:0000256" key="2">
    <source>
        <dbReference type="ARBA" id="ARBA00023141"/>
    </source>
</evidence>
<dbReference type="OrthoDB" id="9776868at2"/>
<sequence length="270" mass="27755">MPTSRCGVVGDPVAHSLSPTLHNAAYEALGLPFRYDAARVPSGGLAAHVAGLGTEWRGLSVTAPLKREALELADVVTDRARLAGGANTLVRDGQAWLADNTDLPGAVAAIRERHTGAVHSATVLGAGATAASTGLALAELGVTSIRLLARDPARAEDTVAALRRHPDLAVDVLEIDVGAVVGEIVVSTIPAAAQTDAVLAATATAAVVFEVVYDPWPTPLALAARSREQVLVTGLDLLVHQALLQFEMFTGHDGPLETMRAAGEAALAGR</sequence>
<evidence type="ECO:0000256" key="1">
    <source>
        <dbReference type="ARBA" id="ARBA00004871"/>
    </source>
</evidence>
<evidence type="ECO:0000313" key="6">
    <source>
        <dbReference type="Proteomes" id="UP000307087"/>
    </source>
</evidence>
<dbReference type="InterPro" id="IPR046346">
    <property type="entry name" value="Aminoacid_DH-like_N_sf"/>
</dbReference>
<accession>A0A4S8NEP6</accession>
<reference evidence="5 6" key="1">
    <citation type="journal article" date="2009" name="Int. J. Syst. Evol. Microbiol.">
        <title>Nocardioides caeni sp. nov., isolated from wastewater.</title>
        <authorList>
            <person name="Yoon J.H."/>
            <person name="Kang S.J."/>
            <person name="Park S."/>
            <person name="Kim W."/>
            <person name="Oh T.K."/>
        </authorList>
    </citation>
    <scope>NUCLEOTIDE SEQUENCE [LARGE SCALE GENOMIC DNA]</scope>
    <source>
        <strain evidence="5 6">DSM 23134</strain>
    </source>
</reference>
<comment type="pathway">
    <text evidence="1">Metabolic intermediate biosynthesis; chorismate biosynthesis; chorismate from D-erythrose 4-phosphate and phosphoenolpyruvate: step 4/7.</text>
</comment>
<dbReference type="SUPFAM" id="SSF51735">
    <property type="entry name" value="NAD(P)-binding Rossmann-fold domains"/>
    <property type="match status" value="1"/>
</dbReference>
<dbReference type="GO" id="GO:0009073">
    <property type="term" value="P:aromatic amino acid family biosynthetic process"/>
    <property type="evidence" value="ECO:0007669"/>
    <property type="project" value="UniProtKB-KW"/>
</dbReference>
<dbReference type="GO" id="GO:0019632">
    <property type="term" value="P:shikimate metabolic process"/>
    <property type="evidence" value="ECO:0007669"/>
    <property type="project" value="TreeGrafter"/>
</dbReference>
<dbReference type="InterPro" id="IPR041121">
    <property type="entry name" value="SDH_C"/>
</dbReference>
<dbReference type="PANTHER" id="PTHR21089">
    <property type="entry name" value="SHIKIMATE DEHYDROGENASE"/>
    <property type="match status" value="1"/>
</dbReference>
<keyword evidence="5" id="KW-0560">Oxidoreductase</keyword>
<dbReference type="GO" id="GO:0009423">
    <property type="term" value="P:chorismate biosynthetic process"/>
    <property type="evidence" value="ECO:0007669"/>
    <property type="project" value="TreeGrafter"/>
</dbReference>
<dbReference type="GO" id="GO:0004764">
    <property type="term" value="F:shikimate 3-dehydrogenase (NADP+) activity"/>
    <property type="evidence" value="ECO:0007669"/>
    <property type="project" value="UniProtKB-EC"/>
</dbReference>
<dbReference type="EC" id="1.1.1.25" evidence="5"/>
<dbReference type="InterPro" id="IPR013708">
    <property type="entry name" value="Shikimate_DH-bd_N"/>
</dbReference>
<feature type="domain" description="SDH C-terminal" evidence="4">
    <location>
        <begin position="234"/>
        <end position="262"/>
    </location>
</feature>
<dbReference type="Gene3D" id="3.40.50.720">
    <property type="entry name" value="NAD(P)-binding Rossmann-like Domain"/>
    <property type="match status" value="1"/>
</dbReference>
<dbReference type="RefSeq" id="WP_136562794.1">
    <property type="nucleotide sequence ID" value="NZ_BAABLS010000010.1"/>
</dbReference>
<dbReference type="Proteomes" id="UP000307087">
    <property type="component" value="Unassembled WGS sequence"/>
</dbReference>